<reference evidence="2 3" key="1">
    <citation type="submission" date="2023-07" db="EMBL/GenBank/DDBJ databases">
        <title>Sorghum-associated microbial communities from plants grown in Nebraska, USA.</title>
        <authorList>
            <person name="Schachtman D."/>
        </authorList>
    </citation>
    <scope>NUCLEOTIDE SEQUENCE [LARGE SCALE GENOMIC DNA]</scope>
    <source>
        <strain evidence="2 3">BE190</strain>
    </source>
</reference>
<gene>
    <name evidence="2" type="ORF">J2X05_001818</name>
</gene>
<feature type="signal peptide" evidence="1">
    <location>
        <begin position="1"/>
        <end position="21"/>
    </location>
</feature>
<dbReference type="RefSeq" id="WP_310071493.1">
    <property type="nucleotide sequence ID" value="NZ_JAVDVX010000003.1"/>
</dbReference>
<evidence type="ECO:0000256" key="1">
    <source>
        <dbReference type="SAM" id="SignalP"/>
    </source>
</evidence>
<name>A0ABU1UXB2_9GAMM</name>
<keyword evidence="3" id="KW-1185">Reference proteome</keyword>
<sequence>MKKLAALLLASVLGTTQLAVAHDDHEHSYITEPAALVVAQKTLTQLTEKDAGLGFGKLPASWAQVPAKNVKLHKNGDGYYIVAATNDAEGKTLYVLLSSEDGAVYDANFTGEFQKLK</sequence>
<evidence type="ECO:0000313" key="3">
    <source>
        <dbReference type="Proteomes" id="UP001253595"/>
    </source>
</evidence>
<evidence type="ECO:0000313" key="2">
    <source>
        <dbReference type="EMBL" id="MDR7089796.1"/>
    </source>
</evidence>
<organism evidence="2 3">
    <name type="scientific">Cellvibrio fibrivorans</name>
    <dbReference type="NCBI Taxonomy" id="126350"/>
    <lineage>
        <taxon>Bacteria</taxon>
        <taxon>Pseudomonadati</taxon>
        <taxon>Pseudomonadota</taxon>
        <taxon>Gammaproteobacteria</taxon>
        <taxon>Cellvibrionales</taxon>
        <taxon>Cellvibrionaceae</taxon>
        <taxon>Cellvibrio</taxon>
    </lineage>
</organism>
<comment type="caution">
    <text evidence="2">The sequence shown here is derived from an EMBL/GenBank/DDBJ whole genome shotgun (WGS) entry which is preliminary data.</text>
</comment>
<proteinExistence type="predicted"/>
<accession>A0ABU1UXB2</accession>
<protein>
    <submittedName>
        <fullName evidence="2">Uncharacterized protein</fullName>
    </submittedName>
</protein>
<dbReference type="InterPro" id="IPR045503">
    <property type="entry name" value="DUF6488"/>
</dbReference>
<dbReference type="Proteomes" id="UP001253595">
    <property type="component" value="Unassembled WGS sequence"/>
</dbReference>
<dbReference type="EMBL" id="JAVDVX010000003">
    <property type="protein sequence ID" value="MDR7089796.1"/>
    <property type="molecule type" value="Genomic_DNA"/>
</dbReference>
<feature type="chain" id="PRO_5046117582" evidence="1">
    <location>
        <begin position="22"/>
        <end position="117"/>
    </location>
</feature>
<dbReference type="Pfam" id="PF20098">
    <property type="entry name" value="DUF6488"/>
    <property type="match status" value="1"/>
</dbReference>
<keyword evidence="1" id="KW-0732">Signal</keyword>